<dbReference type="EMBL" id="QFFZ01000011">
    <property type="protein sequence ID" value="TEB11830.1"/>
    <property type="molecule type" value="Genomic_DNA"/>
</dbReference>
<keyword evidence="2" id="KW-1185">Reference proteome</keyword>
<dbReference type="AlphaFoldDB" id="A0A4Y7RSV5"/>
<dbReference type="Proteomes" id="UP000297597">
    <property type="component" value="Unassembled WGS sequence"/>
</dbReference>
<dbReference type="Gene3D" id="2.130.10.10">
    <property type="entry name" value="YVTN repeat-like/Quinoprotein amine dehydrogenase"/>
    <property type="match status" value="1"/>
</dbReference>
<accession>A0A4Y7RSV5</accession>
<proteinExistence type="predicted"/>
<gene>
    <name evidence="1" type="ORF">Pmgp_01408</name>
</gene>
<evidence type="ECO:0000313" key="1">
    <source>
        <dbReference type="EMBL" id="TEB11830.1"/>
    </source>
</evidence>
<comment type="caution">
    <text evidence="1">The sequence shown here is derived from an EMBL/GenBank/DDBJ whole genome shotgun (WGS) entry which is preliminary data.</text>
</comment>
<name>A0A4Y7RSV5_9FIRM</name>
<protein>
    <submittedName>
        <fullName evidence="1">Uncharacterized protein</fullName>
    </submittedName>
</protein>
<evidence type="ECO:0000313" key="2">
    <source>
        <dbReference type="Proteomes" id="UP000297597"/>
    </source>
</evidence>
<dbReference type="InterPro" id="IPR015943">
    <property type="entry name" value="WD40/YVTN_repeat-like_dom_sf"/>
</dbReference>
<dbReference type="SUPFAM" id="SSF50969">
    <property type="entry name" value="YVTN repeat-like/Quinoprotein amine dehydrogenase"/>
    <property type="match status" value="1"/>
</dbReference>
<organism evidence="1 2">
    <name type="scientific">Pelotomaculum propionicicum</name>
    <dbReference type="NCBI Taxonomy" id="258475"/>
    <lineage>
        <taxon>Bacteria</taxon>
        <taxon>Bacillati</taxon>
        <taxon>Bacillota</taxon>
        <taxon>Clostridia</taxon>
        <taxon>Eubacteriales</taxon>
        <taxon>Desulfotomaculaceae</taxon>
        <taxon>Pelotomaculum</taxon>
    </lineage>
</organism>
<dbReference type="InterPro" id="IPR011044">
    <property type="entry name" value="Quino_amine_DH_bsu"/>
</dbReference>
<sequence length="197" mass="21795">MVKSAFQSTFFEFDVASKSVKRTLRLQQGSNLPAATSTRRLAVSSDESKAYFGTYIHGEADKGIGNLYIVDLKSFTIETSKPIDRGVTDFAVNESNHKIYITGLWSGGSSPIKQSIQEFDTTLGNVVREIPLSPSSDQRAIAVDPTNANYLYMTEGDFKDTRCLTCYLSSYLLQNTRQSGKLAQFAAPATRHPFPKE</sequence>
<reference evidence="1 2" key="1">
    <citation type="journal article" date="2018" name="Environ. Microbiol.">
        <title>Novel energy conservation strategies and behaviour of Pelotomaculum schinkii driving syntrophic propionate catabolism.</title>
        <authorList>
            <person name="Hidalgo-Ahumada C.A.P."/>
            <person name="Nobu M.K."/>
            <person name="Narihiro T."/>
            <person name="Tamaki H."/>
            <person name="Liu W.T."/>
            <person name="Kamagata Y."/>
            <person name="Stams A.J.M."/>
            <person name="Imachi H."/>
            <person name="Sousa D.Z."/>
        </authorList>
    </citation>
    <scope>NUCLEOTIDE SEQUENCE [LARGE SCALE GENOMIC DNA]</scope>
    <source>
        <strain evidence="1 2">MGP</strain>
    </source>
</reference>